<keyword evidence="2" id="KW-1185">Reference proteome</keyword>
<dbReference type="EMBL" id="REGN01000043">
    <property type="protein sequence ID" value="RNA44977.1"/>
    <property type="molecule type" value="Genomic_DNA"/>
</dbReference>
<gene>
    <name evidence="1" type="ORF">BpHYR1_052266</name>
</gene>
<evidence type="ECO:0000313" key="1">
    <source>
        <dbReference type="EMBL" id="RNA44977.1"/>
    </source>
</evidence>
<protein>
    <submittedName>
        <fullName evidence="1">Uncharacterized protein</fullName>
    </submittedName>
</protein>
<name>A0A3M7TAM2_BRAPC</name>
<dbReference type="AlphaFoldDB" id="A0A3M7TAM2"/>
<dbReference type="Proteomes" id="UP000276133">
    <property type="component" value="Unassembled WGS sequence"/>
</dbReference>
<organism evidence="1 2">
    <name type="scientific">Brachionus plicatilis</name>
    <name type="common">Marine rotifer</name>
    <name type="synonym">Brachionus muelleri</name>
    <dbReference type="NCBI Taxonomy" id="10195"/>
    <lineage>
        <taxon>Eukaryota</taxon>
        <taxon>Metazoa</taxon>
        <taxon>Spiralia</taxon>
        <taxon>Gnathifera</taxon>
        <taxon>Rotifera</taxon>
        <taxon>Eurotatoria</taxon>
        <taxon>Monogononta</taxon>
        <taxon>Pseudotrocha</taxon>
        <taxon>Ploima</taxon>
        <taxon>Brachionidae</taxon>
        <taxon>Brachionus</taxon>
    </lineage>
</organism>
<reference evidence="1 2" key="1">
    <citation type="journal article" date="2018" name="Sci. Rep.">
        <title>Genomic signatures of local adaptation to the degree of environmental predictability in rotifers.</title>
        <authorList>
            <person name="Franch-Gras L."/>
            <person name="Hahn C."/>
            <person name="Garcia-Roger E.M."/>
            <person name="Carmona M.J."/>
            <person name="Serra M."/>
            <person name="Gomez A."/>
        </authorList>
    </citation>
    <scope>NUCLEOTIDE SEQUENCE [LARGE SCALE GENOMIC DNA]</scope>
    <source>
        <strain evidence="1">HYR1</strain>
    </source>
</reference>
<comment type="caution">
    <text evidence="1">The sequence shown here is derived from an EMBL/GenBank/DDBJ whole genome shotgun (WGS) entry which is preliminary data.</text>
</comment>
<sequence>MPHPEQFLLHHGSNHRTTHLTSSLGSKIFHAKFLLSPTSKSELIEFNQSIPDYDSNFMISTFDQSTT</sequence>
<proteinExistence type="predicted"/>
<evidence type="ECO:0000313" key="2">
    <source>
        <dbReference type="Proteomes" id="UP000276133"/>
    </source>
</evidence>
<accession>A0A3M7TAM2</accession>